<feature type="domain" description="ABC transporter" evidence="12">
    <location>
        <begin position="484"/>
        <end position="718"/>
    </location>
</feature>
<dbReference type="Gene3D" id="1.20.1560.10">
    <property type="entry name" value="ABC transporter type 1, transmembrane domain"/>
    <property type="match status" value="1"/>
</dbReference>
<dbReference type="Pfam" id="PF00664">
    <property type="entry name" value="ABC_membrane"/>
    <property type="match status" value="1"/>
</dbReference>
<dbReference type="Proteomes" id="UP001430953">
    <property type="component" value="Unassembled WGS sequence"/>
</dbReference>
<dbReference type="InterPro" id="IPR036640">
    <property type="entry name" value="ABC1_TM_sf"/>
</dbReference>
<dbReference type="Gene3D" id="3.40.50.300">
    <property type="entry name" value="P-loop containing nucleotide triphosphate hydrolases"/>
    <property type="match status" value="1"/>
</dbReference>
<feature type="transmembrane region" description="Helical" evidence="11">
    <location>
        <begin position="274"/>
        <end position="299"/>
    </location>
</feature>
<dbReference type="PANTHER" id="PTHR24221:SF402">
    <property type="entry name" value="IRON-SULFUR CLUSTERS TRANSPORTER ABCB7, MITOCHONDRIAL"/>
    <property type="match status" value="1"/>
</dbReference>
<gene>
    <name evidence="14" type="ORF">PUN28_017398</name>
</gene>
<dbReference type="GO" id="GO:0140359">
    <property type="term" value="F:ABC-type transporter activity"/>
    <property type="evidence" value="ECO:0007669"/>
    <property type="project" value="InterPro"/>
</dbReference>
<accession>A0AAW2EQC1</accession>
<evidence type="ECO:0000259" key="12">
    <source>
        <dbReference type="PROSITE" id="PS50893"/>
    </source>
</evidence>
<dbReference type="Pfam" id="PF00005">
    <property type="entry name" value="ABC_tran"/>
    <property type="match status" value="1"/>
</dbReference>
<evidence type="ECO:0000256" key="8">
    <source>
        <dbReference type="ARBA" id="ARBA00041016"/>
    </source>
</evidence>
<keyword evidence="4" id="KW-0547">Nucleotide-binding</keyword>
<keyword evidence="2" id="KW-0813">Transport</keyword>
<dbReference type="GO" id="GO:0005743">
    <property type="term" value="C:mitochondrial inner membrane"/>
    <property type="evidence" value="ECO:0007669"/>
    <property type="project" value="UniProtKB-SubCell"/>
</dbReference>
<dbReference type="PANTHER" id="PTHR24221">
    <property type="entry name" value="ATP-BINDING CASSETTE SUB-FAMILY B"/>
    <property type="match status" value="1"/>
</dbReference>
<dbReference type="InterPro" id="IPR039421">
    <property type="entry name" value="Type_1_exporter"/>
</dbReference>
<reference evidence="14 15" key="1">
    <citation type="submission" date="2023-03" db="EMBL/GenBank/DDBJ databases">
        <title>High recombination rates correlate with genetic variation in Cardiocondyla obscurior ants.</title>
        <authorList>
            <person name="Errbii M."/>
        </authorList>
    </citation>
    <scope>NUCLEOTIDE SEQUENCE [LARGE SCALE GENOMIC DNA]</scope>
    <source>
        <strain evidence="14">Alpha-2009</strain>
        <tissue evidence="14">Whole body</tissue>
    </source>
</reference>
<dbReference type="FunFam" id="3.40.50.300:FF:000186">
    <property type="entry name" value="ATP-binding cassette sub-family B member 7, mitochondrial"/>
    <property type="match status" value="1"/>
</dbReference>
<evidence type="ECO:0000256" key="7">
    <source>
        <dbReference type="ARBA" id="ARBA00023136"/>
    </source>
</evidence>
<proteinExistence type="predicted"/>
<dbReference type="GO" id="GO:0005524">
    <property type="term" value="F:ATP binding"/>
    <property type="evidence" value="ECO:0007669"/>
    <property type="project" value="UniProtKB-KW"/>
</dbReference>
<evidence type="ECO:0000256" key="3">
    <source>
        <dbReference type="ARBA" id="ARBA00022692"/>
    </source>
</evidence>
<dbReference type="EMBL" id="JADYXP020000020">
    <property type="protein sequence ID" value="KAL0104629.1"/>
    <property type="molecule type" value="Genomic_DNA"/>
</dbReference>
<dbReference type="CDD" id="cd18582">
    <property type="entry name" value="ABC_6TM_ATM1_ABCB7"/>
    <property type="match status" value="1"/>
</dbReference>
<evidence type="ECO:0000313" key="15">
    <source>
        <dbReference type="Proteomes" id="UP001430953"/>
    </source>
</evidence>
<dbReference type="PROSITE" id="PS50893">
    <property type="entry name" value="ABC_TRANSPORTER_2"/>
    <property type="match status" value="1"/>
</dbReference>
<keyword evidence="7 11" id="KW-0472">Membrane</keyword>
<comment type="subcellular location">
    <subcellularLocation>
        <location evidence="1">Mitochondrion inner membrane</location>
        <topology evidence="1">Multi-pass membrane protein</topology>
    </subcellularLocation>
</comment>
<comment type="caution">
    <text evidence="14">The sequence shown here is derived from an EMBL/GenBank/DDBJ whole genome shotgun (WGS) entry which is preliminary data.</text>
</comment>
<dbReference type="GO" id="GO:0016887">
    <property type="term" value="F:ATP hydrolysis activity"/>
    <property type="evidence" value="ECO:0007669"/>
    <property type="project" value="InterPro"/>
</dbReference>
<feature type="transmembrane region" description="Helical" evidence="11">
    <location>
        <begin position="395"/>
        <end position="413"/>
    </location>
</feature>
<dbReference type="InterPro" id="IPR017871">
    <property type="entry name" value="ABC_transporter-like_CS"/>
</dbReference>
<feature type="transmembrane region" description="Helical" evidence="11">
    <location>
        <begin position="425"/>
        <end position="443"/>
    </location>
</feature>
<dbReference type="GO" id="GO:0006879">
    <property type="term" value="P:intracellular iron ion homeostasis"/>
    <property type="evidence" value="ECO:0007669"/>
    <property type="project" value="TreeGrafter"/>
</dbReference>
<evidence type="ECO:0000256" key="6">
    <source>
        <dbReference type="ARBA" id="ARBA00022989"/>
    </source>
</evidence>
<dbReference type="AlphaFoldDB" id="A0AAW2EQC1"/>
<name>A0AAW2EQC1_9HYME</name>
<feature type="transmembrane region" description="Helical" evidence="11">
    <location>
        <begin position="190"/>
        <end position="211"/>
    </location>
</feature>
<feature type="domain" description="ABC transmembrane type-1" evidence="13">
    <location>
        <begin position="151"/>
        <end position="448"/>
    </location>
</feature>
<evidence type="ECO:0000256" key="10">
    <source>
        <dbReference type="ARBA" id="ARBA00048046"/>
    </source>
</evidence>
<evidence type="ECO:0000259" key="13">
    <source>
        <dbReference type="PROSITE" id="PS50929"/>
    </source>
</evidence>
<protein>
    <recommendedName>
        <fullName evidence="8">Iron-sulfur clusters transporter ABCB7, mitochondrial</fullName>
    </recommendedName>
    <alternativeName>
        <fullName evidence="9">ATP-binding cassette sub-family B member 7, mitochondrial</fullName>
    </alternativeName>
</protein>
<evidence type="ECO:0000313" key="14">
    <source>
        <dbReference type="EMBL" id="KAL0104629.1"/>
    </source>
</evidence>
<dbReference type="SUPFAM" id="SSF52540">
    <property type="entry name" value="P-loop containing nucleoside triphosphate hydrolases"/>
    <property type="match status" value="1"/>
</dbReference>
<organism evidence="14 15">
    <name type="scientific">Cardiocondyla obscurior</name>
    <dbReference type="NCBI Taxonomy" id="286306"/>
    <lineage>
        <taxon>Eukaryota</taxon>
        <taxon>Metazoa</taxon>
        <taxon>Ecdysozoa</taxon>
        <taxon>Arthropoda</taxon>
        <taxon>Hexapoda</taxon>
        <taxon>Insecta</taxon>
        <taxon>Pterygota</taxon>
        <taxon>Neoptera</taxon>
        <taxon>Endopterygota</taxon>
        <taxon>Hymenoptera</taxon>
        <taxon>Apocrita</taxon>
        <taxon>Aculeata</taxon>
        <taxon>Formicoidea</taxon>
        <taxon>Formicidae</taxon>
        <taxon>Myrmicinae</taxon>
        <taxon>Cardiocondyla</taxon>
    </lineage>
</organism>
<keyword evidence="15" id="KW-1185">Reference proteome</keyword>
<dbReference type="PROSITE" id="PS00211">
    <property type="entry name" value="ABC_TRANSPORTER_1"/>
    <property type="match status" value="1"/>
</dbReference>
<dbReference type="SUPFAM" id="SSF90123">
    <property type="entry name" value="ABC transporter transmembrane region"/>
    <property type="match status" value="1"/>
</dbReference>
<dbReference type="FunFam" id="1.20.1560.10:FF:000004">
    <property type="entry name" value="ATP-binding cassette sub-family B member 7"/>
    <property type="match status" value="1"/>
</dbReference>
<dbReference type="InterPro" id="IPR027417">
    <property type="entry name" value="P-loop_NTPase"/>
</dbReference>
<dbReference type="InterPro" id="IPR003439">
    <property type="entry name" value="ABC_transporter-like_ATP-bd"/>
</dbReference>
<evidence type="ECO:0000256" key="1">
    <source>
        <dbReference type="ARBA" id="ARBA00004448"/>
    </source>
</evidence>
<dbReference type="SMART" id="SM00382">
    <property type="entry name" value="AAA"/>
    <property type="match status" value="1"/>
</dbReference>
<evidence type="ECO:0000256" key="4">
    <source>
        <dbReference type="ARBA" id="ARBA00022741"/>
    </source>
</evidence>
<dbReference type="PROSITE" id="PS50929">
    <property type="entry name" value="ABC_TM1F"/>
    <property type="match status" value="1"/>
</dbReference>
<evidence type="ECO:0000256" key="2">
    <source>
        <dbReference type="ARBA" id="ARBA00022448"/>
    </source>
</evidence>
<evidence type="ECO:0000256" key="5">
    <source>
        <dbReference type="ARBA" id="ARBA00022840"/>
    </source>
</evidence>
<dbReference type="InterPro" id="IPR011527">
    <property type="entry name" value="ABC1_TM_dom"/>
</dbReference>
<keyword evidence="6 11" id="KW-1133">Transmembrane helix</keyword>
<evidence type="ECO:0000256" key="11">
    <source>
        <dbReference type="SAM" id="Phobius"/>
    </source>
</evidence>
<feature type="transmembrane region" description="Helical" evidence="11">
    <location>
        <begin position="305"/>
        <end position="326"/>
    </location>
</feature>
<evidence type="ECO:0000256" key="9">
    <source>
        <dbReference type="ARBA" id="ARBA00042945"/>
    </source>
</evidence>
<keyword evidence="5" id="KW-0067">ATP-binding</keyword>
<feature type="transmembrane region" description="Helical" evidence="11">
    <location>
        <begin position="151"/>
        <end position="170"/>
    </location>
</feature>
<comment type="catalytic activity">
    <reaction evidence="10">
        <text>(glutathione)4[2Fe(III)-2S] cluster(in) + ATP + H2O = (glutathione)4[2Fe(III)-2S] cluster(out) + ADP + phosphate + H(+)</text>
        <dbReference type="Rhea" id="RHEA:67028"/>
        <dbReference type="ChEBI" id="CHEBI:15377"/>
        <dbReference type="ChEBI" id="CHEBI:15378"/>
        <dbReference type="ChEBI" id="CHEBI:30616"/>
        <dbReference type="ChEBI" id="CHEBI:43474"/>
        <dbReference type="ChEBI" id="CHEBI:167627"/>
        <dbReference type="ChEBI" id="CHEBI:456216"/>
    </reaction>
    <physiologicalReaction direction="left-to-right" evidence="10">
        <dbReference type="Rhea" id="RHEA:67029"/>
    </physiologicalReaction>
</comment>
<dbReference type="InterPro" id="IPR003593">
    <property type="entry name" value="AAA+_ATPase"/>
</dbReference>
<sequence length="740" mass="82034">MLGALCGRLLREVPCDKRLWSTMRNTYSSGVGTRLILSNRVHVTGYSPVFSHLGVRCCSGNVIDRAQKKKNVPQSKSVVPPVKFVSVVTGLTGAKPGQQKRNCFHPGVSSLNRDAIDLHDKSSITSSDMLKAMLKYIWPEDDPDIRKRVKIAVGLLIGAKVLNVCVPFIFKYAIDILNTQAASGGAVMDLTTAPTTVATVATSLLIGYGVARAGAAGFSELRNAVFAKVAQHSIRKIAKNVFVHLHNLDMAFHLSRQTGALSKTIDRGSRGINFVLNAMVFNIVPTVFELALVSTILGIKCGPEYSAVALGCVGIYTIFTLSVTQWRTKFRIRMNRAENEAGNKAIDSLINYETVKYFNNEKFEAERYDQSLKKYETSSLKTSTSLAMLNFGQNAIFSSALSLIMVLAVQNIINGTMTVGDLVMVNALLFQLSVPLGFLGSVYREVRQAFIDMQTMFTLMITDTAIKSKENALRFYVTPDSSEIQFRNVNFQYVEGKPIFKNVSFTIPSGKKVAIVGGSGCGKTTIVRLLYRFFEPQNGNIYINDHNIRDVDLDDLRQCISIVPQDTVLFHESIFYNLHYGNLRKSRDEVFEAAKTANLHDSILKWPQGYDTPVGERGLKLSGGEKQRVAIARAILKDSPILIFDEATSSLDSITEHNILDALRKATEKRTSIVIAHRLLTVIDADDILVLDQGNLVERGTHDSLLSVPNSLYSKLWESQYLGMKRLQDQKDKSQTEQLN</sequence>
<keyword evidence="3 11" id="KW-0812">Transmembrane</keyword>